<name>E5A1C0_LEPMJ</name>
<dbReference type="EMBL" id="FP929131">
    <property type="protein sequence ID" value="CBX97384.1"/>
    <property type="molecule type" value="Genomic_DNA"/>
</dbReference>
<evidence type="ECO:0000313" key="2">
    <source>
        <dbReference type="Proteomes" id="UP000002668"/>
    </source>
</evidence>
<dbReference type="Proteomes" id="UP000002668">
    <property type="component" value="Genome"/>
</dbReference>
<reference evidence="2" key="1">
    <citation type="journal article" date="2011" name="Nat. Commun.">
        <title>Effector diversification within compartments of the Leptosphaeria maculans genome affected by Repeat-Induced Point mutations.</title>
        <authorList>
            <person name="Rouxel T."/>
            <person name="Grandaubert J."/>
            <person name="Hane J.K."/>
            <person name="Hoede C."/>
            <person name="van de Wouw A.P."/>
            <person name="Couloux A."/>
            <person name="Dominguez V."/>
            <person name="Anthouard V."/>
            <person name="Bally P."/>
            <person name="Bourras S."/>
            <person name="Cozijnsen A.J."/>
            <person name="Ciuffetti L.M."/>
            <person name="Degrave A."/>
            <person name="Dilmaghani A."/>
            <person name="Duret L."/>
            <person name="Fudal I."/>
            <person name="Goodwin S.B."/>
            <person name="Gout L."/>
            <person name="Glaser N."/>
            <person name="Linglin J."/>
            <person name="Kema G.H.J."/>
            <person name="Lapalu N."/>
            <person name="Lawrence C.B."/>
            <person name="May K."/>
            <person name="Meyer M."/>
            <person name="Ollivier B."/>
            <person name="Poulain J."/>
            <person name="Schoch C.L."/>
            <person name="Simon A."/>
            <person name="Spatafora J.W."/>
            <person name="Stachowiak A."/>
            <person name="Turgeon B.G."/>
            <person name="Tyler B.M."/>
            <person name="Vincent D."/>
            <person name="Weissenbach J."/>
            <person name="Amselem J."/>
            <person name="Quesneville H."/>
            <person name="Oliver R.P."/>
            <person name="Wincker P."/>
            <person name="Balesdent M.-H."/>
            <person name="Howlett B.J."/>
        </authorList>
    </citation>
    <scope>NUCLEOTIDE SEQUENCE [LARGE SCALE GENOMIC DNA]</scope>
    <source>
        <strain evidence="2">JN3 / isolate v23.1.3 / race Av1-4-5-6-7-8</strain>
    </source>
</reference>
<evidence type="ECO:0000313" key="1">
    <source>
        <dbReference type="EMBL" id="CBX97384.1"/>
    </source>
</evidence>
<protein>
    <submittedName>
        <fullName evidence="1">Predicted protein</fullName>
    </submittedName>
</protein>
<dbReference type="VEuPathDB" id="FungiDB:LEMA_uP105150.1"/>
<organism evidence="2">
    <name type="scientific">Leptosphaeria maculans (strain JN3 / isolate v23.1.3 / race Av1-4-5-6-7-8)</name>
    <name type="common">Blackleg fungus</name>
    <name type="synonym">Phoma lingam</name>
    <dbReference type="NCBI Taxonomy" id="985895"/>
    <lineage>
        <taxon>Eukaryota</taxon>
        <taxon>Fungi</taxon>
        <taxon>Dikarya</taxon>
        <taxon>Ascomycota</taxon>
        <taxon>Pezizomycotina</taxon>
        <taxon>Dothideomycetes</taxon>
        <taxon>Pleosporomycetidae</taxon>
        <taxon>Pleosporales</taxon>
        <taxon>Pleosporineae</taxon>
        <taxon>Leptosphaeriaceae</taxon>
        <taxon>Plenodomus</taxon>
        <taxon>Plenodomus lingam/Leptosphaeria maculans species complex</taxon>
    </lineage>
</organism>
<accession>E5A1C0</accession>
<dbReference type="HOGENOM" id="CLU_2831644_0_0_1"/>
<keyword evidence="2" id="KW-1185">Reference proteome</keyword>
<sequence>MLNSKSRWLYSKNIQLRLMHAHVLWACCGTGLQVRLFQEIRKSPDDAEYTLGTGKSAKAVGFDGAF</sequence>
<dbReference type="InParanoid" id="E5A1C0"/>
<gene>
    <name evidence="1" type="ORF">LEMA_uP105150.1</name>
</gene>
<proteinExistence type="predicted"/>
<dbReference type="AlphaFoldDB" id="E5A1C0"/>